<feature type="compositionally biased region" description="Pro residues" evidence="1">
    <location>
        <begin position="537"/>
        <end position="549"/>
    </location>
</feature>
<organism evidence="3 4">
    <name type="scientific">Exophiala bonariae</name>
    <dbReference type="NCBI Taxonomy" id="1690606"/>
    <lineage>
        <taxon>Eukaryota</taxon>
        <taxon>Fungi</taxon>
        <taxon>Dikarya</taxon>
        <taxon>Ascomycota</taxon>
        <taxon>Pezizomycotina</taxon>
        <taxon>Eurotiomycetes</taxon>
        <taxon>Chaetothyriomycetidae</taxon>
        <taxon>Chaetothyriales</taxon>
        <taxon>Herpotrichiellaceae</taxon>
        <taxon>Exophiala</taxon>
    </lineage>
</organism>
<dbReference type="GO" id="GO:0015079">
    <property type="term" value="F:potassium ion transmembrane transporter activity"/>
    <property type="evidence" value="ECO:0007669"/>
    <property type="project" value="InterPro"/>
</dbReference>
<dbReference type="PANTHER" id="PTHR36424">
    <property type="entry name" value="PHEROMONE-REGULATED MEMBRANE PROTEIN 6"/>
    <property type="match status" value="1"/>
</dbReference>
<comment type="caution">
    <text evidence="3">The sequence shown here is derived from an EMBL/GenBank/DDBJ whole genome shotgun (WGS) entry which is preliminary data.</text>
</comment>
<feature type="compositionally biased region" description="Polar residues" evidence="1">
    <location>
        <begin position="376"/>
        <end position="387"/>
    </location>
</feature>
<evidence type="ECO:0000313" key="3">
    <source>
        <dbReference type="EMBL" id="KAK5048290.1"/>
    </source>
</evidence>
<dbReference type="RefSeq" id="XP_064703748.1">
    <property type="nucleotide sequence ID" value="XM_064849524.1"/>
</dbReference>
<evidence type="ECO:0000256" key="2">
    <source>
        <dbReference type="SAM" id="Phobius"/>
    </source>
</evidence>
<protein>
    <recommendedName>
        <fullName evidence="5">Vacuolar membrane protein</fullName>
    </recommendedName>
</protein>
<keyword evidence="2" id="KW-0812">Transmembrane</keyword>
<name>A0AAV9N2U2_9EURO</name>
<dbReference type="AlphaFoldDB" id="A0AAV9N2U2"/>
<feature type="transmembrane region" description="Helical" evidence="2">
    <location>
        <begin position="36"/>
        <end position="55"/>
    </location>
</feature>
<feature type="transmembrane region" description="Helical" evidence="2">
    <location>
        <begin position="226"/>
        <end position="257"/>
    </location>
</feature>
<dbReference type="GO" id="GO:0005886">
    <property type="term" value="C:plasma membrane"/>
    <property type="evidence" value="ECO:0007669"/>
    <property type="project" value="InterPro"/>
</dbReference>
<evidence type="ECO:0000313" key="4">
    <source>
        <dbReference type="Proteomes" id="UP001358417"/>
    </source>
</evidence>
<keyword evidence="4" id="KW-1185">Reference proteome</keyword>
<feature type="compositionally biased region" description="Polar residues" evidence="1">
    <location>
        <begin position="500"/>
        <end position="509"/>
    </location>
</feature>
<feature type="compositionally biased region" description="Low complexity" evidence="1">
    <location>
        <begin position="472"/>
        <end position="485"/>
    </location>
</feature>
<gene>
    <name evidence="3" type="ORF">LTR84_005960</name>
</gene>
<feature type="compositionally biased region" description="Polar residues" evidence="1">
    <location>
        <begin position="429"/>
        <end position="442"/>
    </location>
</feature>
<dbReference type="PANTHER" id="PTHR36424:SF1">
    <property type="entry name" value="LOW AFFINITY K(+) TRANSPORTER 1-RELATED"/>
    <property type="match status" value="1"/>
</dbReference>
<dbReference type="InterPro" id="IPR031606">
    <property type="entry name" value="Kch1/2"/>
</dbReference>
<dbReference type="EMBL" id="JAVRRD010000022">
    <property type="protein sequence ID" value="KAK5048290.1"/>
    <property type="molecule type" value="Genomic_DNA"/>
</dbReference>
<feature type="region of interest" description="Disordered" evidence="1">
    <location>
        <begin position="399"/>
        <end position="679"/>
    </location>
</feature>
<dbReference type="Proteomes" id="UP001358417">
    <property type="component" value="Unassembled WGS sequence"/>
</dbReference>
<reference evidence="3 4" key="1">
    <citation type="submission" date="2023-08" db="EMBL/GenBank/DDBJ databases">
        <title>Black Yeasts Isolated from many extreme environments.</title>
        <authorList>
            <person name="Coleine C."/>
            <person name="Stajich J.E."/>
            <person name="Selbmann L."/>
        </authorList>
    </citation>
    <scope>NUCLEOTIDE SEQUENCE [LARGE SCALE GENOMIC DNA]</scope>
    <source>
        <strain evidence="3 4">CCFEE 5792</strain>
    </source>
</reference>
<accession>A0AAV9N2U2</accession>
<feature type="compositionally biased region" description="Polar residues" evidence="1">
    <location>
        <begin position="329"/>
        <end position="345"/>
    </location>
</feature>
<feature type="transmembrane region" description="Helical" evidence="2">
    <location>
        <begin position="84"/>
        <end position="102"/>
    </location>
</feature>
<feature type="compositionally biased region" description="Polar residues" evidence="1">
    <location>
        <begin position="622"/>
        <end position="633"/>
    </location>
</feature>
<sequence>MPCCGGQREKYGNLAVEQKWDYINLDEFKSNSCWTFFAYGYLIVMFIVSISVYAVDSFTAVNLLVFDKWAGQIKPEIPLNISRWIFAGCIILSFILLAYRWIRAIRVMKQGGVAKSYLDPLAVRVQCIRWGKARGWKRFLVFAELTKSRKGADYVALFTYFSFEAWLRIVFAEGPRQVVNAITLYSVMRLNLIPEGEHAAPKGQSPVAQFFVNIGVLASKNNLQAVILFGMLWTLLIWVLSVLSLIISIILYLVFLWHHIPSDAGGLGGYCRQKINRRMDRVVKVKVDKALKKENELRAREEAKAARAGLDIKKQPTLPNLGDDGYDTDSFSGLSRQTTMTTLPEYSSRLGTNSTNSSTPTLPTLPNISERPPMPTRTTTHGSAASWSSYHSNAPLMSGAADMGYSPDRAQTPNGDGNGQWAGRPLANRSFTGLSQPPQRSFSPALPRPGTAQSDRNGPAYPMDPLPRPGTSMSNSSRSRQPSDSIGTLPYPDDRGSMGSGTSFDNPYESNGRRTPAAAMGPSFAGIPEETGRMSPLPGPQYQGPPPMRGYPDRSFTPNGSGPPRSMTPNGNGPFARSMTPSGNGGPPRSMTPVGNPTLPRLQTSQTAGGYMPYSAEPRSGTPASSIPPSSTVRMVAPSRTYSPFEQGGAPRGVAPYPQDNRAPPQRQDSGVDDILNHY</sequence>
<keyword evidence="2" id="KW-1133">Transmembrane helix</keyword>
<evidence type="ECO:0008006" key="5">
    <source>
        <dbReference type="Google" id="ProtNLM"/>
    </source>
</evidence>
<evidence type="ECO:0000256" key="1">
    <source>
        <dbReference type="SAM" id="MobiDB-lite"/>
    </source>
</evidence>
<dbReference type="GeneID" id="89974134"/>
<dbReference type="Pfam" id="PF16944">
    <property type="entry name" value="KCH"/>
    <property type="match status" value="1"/>
</dbReference>
<keyword evidence="2" id="KW-0472">Membrane</keyword>
<feature type="region of interest" description="Disordered" evidence="1">
    <location>
        <begin position="314"/>
        <end position="387"/>
    </location>
</feature>
<feature type="compositionally biased region" description="Low complexity" evidence="1">
    <location>
        <begin position="350"/>
        <end position="367"/>
    </location>
</feature>
<proteinExistence type="predicted"/>